<dbReference type="OrthoDB" id="408631at2759"/>
<reference evidence="4" key="1">
    <citation type="journal article" date="2014" name="Genome Announc.">
        <title>Draft genome sequence of the formaldehyde-resistant fungus Byssochlamys spectabilis No. 5 (anamorph Paecilomyces variotii No. 5) (NBRC109023).</title>
        <authorList>
            <person name="Oka T."/>
            <person name="Ekino K."/>
            <person name="Fukuda K."/>
            <person name="Nomura Y."/>
        </authorList>
    </citation>
    <scope>NUCLEOTIDE SEQUENCE [LARGE SCALE GENOMIC DNA]</scope>
    <source>
        <strain evidence="4">No. 5 / NBRC 109023</strain>
    </source>
</reference>
<dbReference type="EMBL" id="BAUL01000023">
    <property type="protein sequence ID" value="GAD92398.1"/>
    <property type="molecule type" value="Genomic_DNA"/>
</dbReference>
<gene>
    <name evidence="3" type="ORF">PVAR5_0989</name>
</gene>
<dbReference type="PANTHER" id="PTHR48081:SF8">
    <property type="entry name" value="ALPHA_BETA HYDROLASE FOLD-3 DOMAIN-CONTAINING PROTEIN-RELATED"/>
    <property type="match status" value="1"/>
</dbReference>
<sequence>MGSIPKTGTRTQLDPEIKDFLSSQNPDLHLGSTDFTHERQHHTHVLGFHALPEEQRAPIGRVEFITLRGPYGTIPVRAFYPKSGEDKTNAGDAAALVYFHGGGYTVGTVDEFENGCRILAEEAGVQVYAVEYRLSPEWRYPTQLNEYDFVVEWLQGQGGKERGVHSDRVMGSGDSAGGNMTASICLRRLDQGKKPLHAQLLLYPEARLPFDTPAAEENNGGPYLECKSHTLDLATHFSPPLEELGAREQSDKYHAGNGIFSFADHYLPRGGSVSPSHRYISPGSQPSSALKRLPPAAVFTCGFDCLRDVGIEYASKLKDAGNQVIWHHFDTLCHGFLQMAPWSAQALAATKQVASEMKRLGCS</sequence>
<evidence type="ECO:0000313" key="4">
    <source>
        <dbReference type="Proteomes" id="UP000018001"/>
    </source>
</evidence>
<feature type="domain" description="Alpha/beta hydrolase fold-3" evidence="2">
    <location>
        <begin position="96"/>
        <end position="337"/>
    </location>
</feature>
<dbReference type="SUPFAM" id="SSF53474">
    <property type="entry name" value="alpha/beta-Hydrolases"/>
    <property type="match status" value="1"/>
</dbReference>
<dbReference type="Pfam" id="PF07859">
    <property type="entry name" value="Abhydrolase_3"/>
    <property type="match status" value="1"/>
</dbReference>
<name>V5FKU0_BYSSN</name>
<protein>
    <recommendedName>
        <fullName evidence="2">Alpha/beta hydrolase fold-3 domain-containing protein</fullName>
    </recommendedName>
</protein>
<dbReference type="InterPro" id="IPR013094">
    <property type="entry name" value="AB_hydrolase_3"/>
</dbReference>
<dbReference type="PANTHER" id="PTHR48081">
    <property type="entry name" value="AB HYDROLASE SUPERFAMILY PROTEIN C4A8.06C"/>
    <property type="match status" value="1"/>
</dbReference>
<evidence type="ECO:0000259" key="2">
    <source>
        <dbReference type="Pfam" id="PF07859"/>
    </source>
</evidence>
<evidence type="ECO:0000256" key="1">
    <source>
        <dbReference type="ARBA" id="ARBA00022801"/>
    </source>
</evidence>
<dbReference type="InParanoid" id="V5FKU0"/>
<dbReference type="InterPro" id="IPR029058">
    <property type="entry name" value="AB_hydrolase_fold"/>
</dbReference>
<dbReference type="Proteomes" id="UP000018001">
    <property type="component" value="Unassembled WGS sequence"/>
</dbReference>
<keyword evidence="1" id="KW-0378">Hydrolase</keyword>
<organism evidence="3 4">
    <name type="scientific">Byssochlamys spectabilis (strain No. 5 / NBRC 109023)</name>
    <name type="common">Paecilomyces variotii</name>
    <dbReference type="NCBI Taxonomy" id="1356009"/>
    <lineage>
        <taxon>Eukaryota</taxon>
        <taxon>Fungi</taxon>
        <taxon>Dikarya</taxon>
        <taxon>Ascomycota</taxon>
        <taxon>Pezizomycotina</taxon>
        <taxon>Eurotiomycetes</taxon>
        <taxon>Eurotiomycetidae</taxon>
        <taxon>Eurotiales</taxon>
        <taxon>Thermoascaceae</taxon>
        <taxon>Paecilomyces</taxon>
    </lineage>
</organism>
<dbReference type="AlphaFoldDB" id="V5FKU0"/>
<dbReference type="HOGENOM" id="CLU_012494_6_4_1"/>
<comment type="caution">
    <text evidence="3">The sequence shown here is derived from an EMBL/GenBank/DDBJ whole genome shotgun (WGS) entry which is preliminary data.</text>
</comment>
<dbReference type="InterPro" id="IPR050300">
    <property type="entry name" value="GDXG_lipolytic_enzyme"/>
</dbReference>
<dbReference type="GO" id="GO:0016787">
    <property type="term" value="F:hydrolase activity"/>
    <property type="evidence" value="ECO:0007669"/>
    <property type="project" value="UniProtKB-KW"/>
</dbReference>
<keyword evidence="4" id="KW-1185">Reference proteome</keyword>
<evidence type="ECO:0000313" key="3">
    <source>
        <dbReference type="EMBL" id="GAD92398.1"/>
    </source>
</evidence>
<dbReference type="Gene3D" id="3.40.50.1820">
    <property type="entry name" value="alpha/beta hydrolase"/>
    <property type="match status" value="1"/>
</dbReference>
<accession>V5FKU0</accession>
<proteinExistence type="predicted"/>
<dbReference type="eggNOG" id="KOG1515">
    <property type="taxonomic scope" value="Eukaryota"/>
</dbReference>